<keyword evidence="3" id="KW-1185">Reference proteome</keyword>
<dbReference type="Proteomes" id="UP000220527">
    <property type="component" value="Unassembled WGS sequence"/>
</dbReference>
<name>A0A2A6REG7_9CHLR</name>
<gene>
    <name evidence="2" type="ORF">CJ255_20040</name>
</gene>
<feature type="region of interest" description="Disordered" evidence="1">
    <location>
        <begin position="164"/>
        <end position="188"/>
    </location>
</feature>
<dbReference type="AlphaFoldDB" id="A0A2A6REG7"/>
<evidence type="ECO:0000313" key="2">
    <source>
        <dbReference type="EMBL" id="PDW00922.1"/>
    </source>
</evidence>
<proteinExistence type="predicted"/>
<sequence length="206" mass="23197">MRDAKLEIGRRITGDARFVPAPHHLVADRQVGHAAFRLWCLLHRLWFLREPPVMELLQELMGHRRDEHAAWQPATRRSVERWLAELEQAGWLVWARRGETTRRYHLLSAGSGAGDTALLRELRMLLNSGKATLAVVQRELERRRELGQGIGAMVTTWRVQPPRKAAPVAPAAPASDQHAESAKAHALRNSPCRRECIGDPVSRAGS</sequence>
<protein>
    <submittedName>
        <fullName evidence="2">Uncharacterized protein</fullName>
    </submittedName>
</protein>
<dbReference type="RefSeq" id="WP_097645859.1">
    <property type="nucleotide sequence ID" value="NZ_NQWI01000163.1"/>
</dbReference>
<accession>A0A2A6REG7</accession>
<evidence type="ECO:0000256" key="1">
    <source>
        <dbReference type="SAM" id="MobiDB-lite"/>
    </source>
</evidence>
<feature type="compositionally biased region" description="Low complexity" evidence="1">
    <location>
        <begin position="164"/>
        <end position="174"/>
    </location>
</feature>
<reference evidence="3" key="1">
    <citation type="submission" date="2017-08" db="EMBL/GenBank/DDBJ databases">
        <authorList>
            <person name="Grouzdev D.S."/>
            <person name="Gaisin V.A."/>
            <person name="Rysina M.S."/>
            <person name="Gorlenko V.M."/>
        </authorList>
    </citation>
    <scope>NUCLEOTIDE SEQUENCE [LARGE SCALE GENOMIC DNA]</scope>
    <source>
        <strain evidence="3">Kir15-3F</strain>
    </source>
</reference>
<organism evidence="2 3">
    <name type="scientific">Candidatus Viridilinea mediisalina</name>
    <dbReference type="NCBI Taxonomy" id="2024553"/>
    <lineage>
        <taxon>Bacteria</taxon>
        <taxon>Bacillati</taxon>
        <taxon>Chloroflexota</taxon>
        <taxon>Chloroflexia</taxon>
        <taxon>Chloroflexales</taxon>
        <taxon>Chloroflexineae</taxon>
        <taxon>Oscillochloridaceae</taxon>
        <taxon>Candidatus Viridilinea</taxon>
    </lineage>
</organism>
<comment type="caution">
    <text evidence="2">The sequence shown here is derived from an EMBL/GenBank/DDBJ whole genome shotgun (WGS) entry which is preliminary data.</text>
</comment>
<dbReference type="EMBL" id="NQWI01000163">
    <property type="protein sequence ID" value="PDW00922.1"/>
    <property type="molecule type" value="Genomic_DNA"/>
</dbReference>
<evidence type="ECO:0000313" key="3">
    <source>
        <dbReference type="Proteomes" id="UP000220527"/>
    </source>
</evidence>